<evidence type="ECO:0000256" key="5">
    <source>
        <dbReference type="ARBA" id="ARBA00023002"/>
    </source>
</evidence>
<dbReference type="GO" id="GO:0140824">
    <property type="term" value="F:thioredoxin-dependent peroxiredoxin activity"/>
    <property type="evidence" value="ECO:0007669"/>
    <property type="project" value="UniProtKB-EC"/>
</dbReference>
<name>A0ABW6AAK5_9BACT</name>
<evidence type="ECO:0000259" key="13">
    <source>
        <dbReference type="PROSITE" id="PS51352"/>
    </source>
</evidence>
<dbReference type="InterPro" id="IPR050924">
    <property type="entry name" value="Peroxiredoxin_BCP/PrxQ"/>
</dbReference>
<gene>
    <name evidence="14" type="ORF">ACFS6H_13595</name>
</gene>
<evidence type="ECO:0000256" key="6">
    <source>
        <dbReference type="ARBA" id="ARBA00023157"/>
    </source>
</evidence>
<comment type="catalytic activity">
    <reaction evidence="11">
        <text>a hydroperoxide + [thioredoxin]-dithiol = an alcohol + [thioredoxin]-disulfide + H2O</text>
        <dbReference type="Rhea" id="RHEA:62620"/>
        <dbReference type="Rhea" id="RHEA-COMP:10698"/>
        <dbReference type="Rhea" id="RHEA-COMP:10700"/>
        <dbReference type="ChEBI" id="CHEBI:15377"/>
        <dbReference type="ChEBI" id="CHEBI:29950"/>
        <dbReference type="ChEBI" id="CHEBI:30879"/>
        <dbReference type="ChEBI" id="CHEBI:35924"/>
        <dbReference type="ChEBI" id="CHEBI:50058"/>
        <dbReference type="EC" id="1.11.1.24"/>
    </reaction>
</comment>
<dbReference type="PROSITE" id="PS51257">
    <property type="entry name" value="PROKAR_LIPOPROTEIN"/>
    <property type="match status" value="1"/>
</dbReference>
<dbReference type="InterPro" id="IPR013766">
    <property type="entry name" value="Thioredoxin_domain"/>
</dbReference>
<dbReference type="PANTHER" id="PTHR42801:SF7">
    <property type="entry name" value="SLL1159 PROTEIN"/>
    <property type="match status" value="1"/>
</dbReference>
<protein>
    <recommendedName>
        <fullName evidence="2">thioredoxin-dependent peroxiredoxin</fullName>
        <ecNumber evidence="2">1.11.1.24</ecNumber>
    </recommendedName>
    <alternativeName>
        <fullName evidence="8">Thioredoxin peroxidase</fullName>
    </alternativeName>
    <alternativeName>
        <fullName evidence="10">Thioredoxin-dependent peroxiredoxin Bcp</fullName>
    </alternativeName>
</protein>
<feature type="domain" description="Thioredoxin" evidence="13">
    <location>
        <begin position="26"/>
        <end position="195"/>
    </location>
</feature>
<reference evidence="15" key="1">
    <citation type="journal article" date="2019" name="Int. J. Syst. Evol. Microbiol.">
        <title>The Global Catalogue of Microorganisms (GCM) 10K type strain sequencing project: providing services to taxonomists for standard genome sequencing and annotation.</title>
        <authorList>
            <consortium name="The Broad Institute Genomics Platform"/>
            <consortium name="The Broad Institute Genome Sequencing Center for Infectious Disease"/>
            <person name="Wu L."/>
            <person name="Ma J."/>
        </authorList>
    </citation>
    <scope>NUCLEOTIDE SEQUENCE [LARGE SCALE GENOMIC DNA]</scope>
    <source>
        <strain evidence="15">KCTC 23299</strain>
    </source>
</reference>
<dbReference type="InterPro" id="IPR000866">
    <property type="entry name" value="AhpC/TSA"/>
</dbReference>
<keyword evidence="5 14" id="KW-0560">Oxidoreductase</keyword>
<keyword evidence="3 14" id="KW-0575">Peroxidase</keyword>
<evidence type="ECO:0000256" key="3">
    <source>
        <dbReference type="ARBA" id="ARBA00022559"/>
    </source>
</evidence>
<keyword evidence="15" id="KW-1185">Reference proteome</keyword>
<evidence type="ECO:0000256" key="12">
    <source>
        <dbReference type="SAM" id="SignalP"/>
    </source>
</evidence>
<dbReference type="EMBL" id="JBHUOZ010000003">
    <property type="protein sequence ID" value="MFD2920753.1"/>
    <property type="molecule type" value="Genomic_DNA"/>
</dbReference>
<organism evidence="14 15">
    <name type="scientific">Terrimonas rubra</name>
    <dbReference type="NCBI Taxonomy" id="1035890"/>
    <lineage>
        <taxon>Bacteria</taxon>
        <taxon>Pseudomonadati</taxon>
        <taxon>Bacteroidota</taxon>
        <taxon>Chitinophagia</taxon>
        <taxon>Chitinophagales</taxon>
        <taxon>Chitinophagaceae</taxon>
        <taxon>Terrimonas</taxon>
    </lineage>
</organism>
<sequence length="195" mass="22178">MKQIALLLSFFLVTSCVFAQATPEGMFLNSKAKDFKGTDQNGNSVRLKDLLKKGPVVLVFYRGNWSIHCTRYLKQLQDSLDAFTAKKTTVVAVSPELPENITKTVEKTGATFPVLYDEELKISKAYDVNYEVPQNTITQFKRTNINLDEINGKNGFNLPVTATYIIDKESTVIYRFFQNDYKKRPTITELVSKLK</sequence>
<feature type="chain" id="PRO_5047345206" description="thioredoxin-dependent peroxiredoxin" evidence="12">
    <location>
        <begin position="22"/>
        <end position="195"/>
    </location>
</feature>
<evidence type="ECO:0000256" key="4">
    <source>
        <dbReference type="ARBA" id="ARBA00022862"/>
    </source>
</evidence>
<feature type="signal peptide" evidence="12">
    <location>
        <begin position="1"/>
        <end position="21"/>
    </location>
</feature>
<proteinExistence type="inferred from homology"/>
<dbReference type="EC" id="1.11.1.24" evidence="2"/>
<keyword evidence="7" id="KW-0676">Redox-active center</keyword>
<comment type="function">
    <text evidence="1">Thiol-specific peroxidase that catalyzes the reduction of hydrogen peroxide and organic hydroperoxides to water and alcohols, respectively. Plays a role in cell protection against oxidative stress by detoxifying peroxides and as sensor of hydrogen peroxide-mediated signaling events.</text>
</comment>
<accession>A0ABW6AAK5</accession>
<evidence type="ECO:0000313" key="15">
    <source>
        <dbReference type="Proteomes" id="UP001597511"/>
    </source>
</evidence>
<dbReference type="Gene3D" id="3.40.30.10">
    <property type="entry name" value="Glutaredoxin"/>
    <property type="match status" value="1"/>
</dbReference>
<dbReference type="SUPFAM" id="SSF52833">
    <property type="entry name" value="Thioredoxin-like"/>
    <property type="match status" value="1"/>
</dbReference>
<evidence type="ECO:0000313" key="14">
    <source>
        <dbReference type="EMBL" id="MFD2920753.1"/>
    </source>
</evidence>
<dbReference type="PANTHER" id="PTHR42801">
    <property type="entry name" value="THIOREDOXIN-DEPENDENT PEROXIDE REDUCTASE"/>
    <property type="match status" value="1"/>
</dbReference>
<comment type="caution">
    <text evidence="14">The sequence shown here is derived from an EMBL/GenBank/DDBJ whole genome shotgun (WGS) entry which is preliminary data.</text>
</comment>
<keyword evidence="12" id="KW-0732">Signal</keyword>
<evidence type="ECO:0000256" key="8">
    <source>
        <dbReference type="ARBA" id="ARBA00032824"/>
    </source>
</evidence>
<evidence type="ECO:0000256" key="10">
    <source>
        <dbReference type="ARBA" id="ARBA00042639"/>
    </source>
</evidence>
<evidence type="ECO:0000256" key="7">
    <source>
        <dbReference type="ARBA" id="ARBA00023284"/>
    </source>
</evidence>
<dbReference type="RefSeq" id="WP_386099717.1">
    <property type="nucleotide sequence ID" value="NZ_JBHUOZ010000003.1"/>
</dbReference>
<evidence type="ECO:0000256" key="11">
    <source>
        <dbReference type="ARBA" id="ARBA00049091"/>
    </source>
</evidence>
<evidence type="ECO:0000256" key="9">
    <source>
        <dbReference type="ARBA" id="ARBA00038489"/>
    </source>
</evidence>
<keyword evidence="4" id="KW-0049">Antioxidant</keyword>
<dbReference type="Proteomes" id="UP001597511">
    <property type="component" value="Unassembled WGS sequence"/>
</dbReference>
<comment type="similarity">
    <text evidence="9">Belongs to the peroxiredoxin family. BCP/PrxQ subfamily.</text>
</comment>
<keyword evidence="6" id="KW-1015">Disulfide bond</keyword>
<evidence type="ECO:0000256" key="2">
    <source>
        <dbReference type="ARBA" id="ARBA00013017"/>
    </source>
</evidence>
<dbReference type="CDD" id="cd02970">
    <property type="entry name" value="PRX_like2"/>
    <property type="match status" value="1"/>
</dbReference>
<evidence type="ECO:0000256" key="1">
    <source>
        <dbReference type="ARBA" id="ARBA00003330"/>
    </source>
</evidence>
<dbReference type="PROSITE" id="PS51352">
    <property type="entry name" value="THIOREDOXIN_2"/>
    <property type="match status" value="1"/>
</dbReference>
<dbReference type="InterPro" id="IPR036249">
    <property type="entry name" value="Thioredoxin-like_sf"/>
</dbReference>
<dbReference type="Pfam" id="PF00578">
    <property type="entry name" value="AhpC-TSA"/>
    <property type="match status" value="1"/>
</dbReference>